<accession>A0A2W5JYN3</accession>
<dbReference type="EMBL" id="QFPN01000023">
    <property type="protein sequence ID" value="PZQ09936.1"/>
    <property type="molecule type" value="Genomic_DNA"/>
</dbReference>
<dbReference type="InterPro" id="IPR038666">
    <property type="entry name" value="SSP1_head-tail_sf"/>
</dbReference>
<protein>
    <submittedName>
        <fullName evidence="1">Head-tail adaptor protein</fullName>
    </submittedName>
</protein>
<dbReference type="Pfam" id="PF05521">
    <property type="entry name" value="Phage_HCP"/>
    <property type="match status" value="1"/>
</dbReference>
<organism evidence="1 2">
    <name type="scientific">Ancylobacter novellus</name>
    <name type="common">Thiobacillus novellus</name>
    <dbReference type="NCBI Taxonomy" id="921"/>
    <lineage>
        <taxon>Bacteria</taxon>
        <taxon>Pseudomonadati</taxon>
        <taxon>Pseudomonadota</taxon>
        <taxon>Alphaproteobacteria</taxon>
        <taxon>Hyphomicrobiales</taxon>
        <taxon>Xanthobacteraceae</taxon>
        <taxon>Ancylobacter</taxon>
    </lineage>
</organism>
<evidence type="ECO:0000313" key="2">
    <source>
        <dbReference type="Proteomes" id="UP000249577"/>
    </source>
</evidence>
<dbReference type="Gene3D" id="2.40.10.270">
    <property type="entry name" value="Bacteriophage SPP1 head-tail adaptor protein"/>
    <property type="match status" value="1"/>
</dbReference>
<dbReference type="InterPro" id="IPR008767">
    <property type="entry name" value="Phage_SPP1_head-tail_adaptor"/>
</dbReference>
<evidence type="ECO:0000313" key="1">
    <source>
        <dbReference type="EMBL" id="PZQ09936.1"/>
    </source>
</evidence>
<dbReference type="AlphaFoldDB" id="A0A2W5JYN3"/>
<proteinExistence type="predicted"/>
<sequence>MKSNDLRHRVTIQRKAEVVDPVSGYRDWSWSDYATDVPAKWLAGPGREFLASEALRSEVQGRFELRWSPLMATVTPLDRALWDGRVYDIKSPPLTDLTARRTITLMVAEGLNDG</sequence>
<dbReference type="Proteomes" id="UP000249577">
    <property type="component" value="Unassembled WGS sequence"/>
</dbReference>
<gene>
    <name evidence="1" type="ORF">DI565_20265</name>
</gene>
<reference evidence="1 2" key="1">
    <citation type="submission" date="2017-08" db="EMBL/GenBank/DDBJ databases">
        <title>Infants hospitalized years apart are colonized by the same room-sourced microbial strains.</title>
        <authorList>
            <person name="Brooks B."/>
            <person name="Olm M.R."/>
            <person name="Firek B.A."/>
            <person name="Baker R."/>
            <person name="Thomas B.C."/>
            <person name="Morowitz M.J."/>
            <person name="Banfield J.F."/>
        </authorList>
    </citation>
    <scope>NUCLEOTIDE SEQUENCE [LARGE SCALE GENOMIC DNA]</scope>
    <source>
        <strain evidence="1">S2_005_003_R2_43</strain>
    </source>
</reference>
<comment type="caution">
    <text evidence="1">The sequence shown here is derived from an EMBL/GenBank/DDBJ whole genome shotgun (WGS) entry which is preliminary data.</text>
</comment>
<name>A0A2W5JYN3_ANCNO</name>